<proteinExistence type="predicted"/>
<keyword evidence="3" id="KW-1185">Reference proteome</keyword>
<dbReference type="EMBL" id="AFRT01002298">
    <property type="protein sequence ID" value="ELU38021.1"/>
    <property type="molecule type" value="Genomic_DNA"/>
</dbReference>
<dbReference type="Proteomes" id="UP000011668">
    <property type="component" value="Unassembled WGS sequence"/>
</dbReference>
<reference evidence="2 3" key="1">
    <citation type="journal article" date="2013" name="Nat. Commun.">
        <title>The evolution and pathogenic mechanisms of the rice sheath blight pathogen.</title>
        <authorList>
            <person name="Zheng A."/>
            <person name="Lin R."/>
            <person name="Xu L."/>
            <person name="Qin P."/>
            <person name="Tang C."/>
            <person name="Ai P."/>
            <person name="Zhang D."/>
            <person name="Liu Y."/>
            <person name="Sun Z."/>
            <person name="Feng H."/>
            <person name="Wang Y."/>
            <person name="Chen Y."/>
            <person name="Liang X."/>
            <person name="Fu R."/>
            <person name="Li Q."/>
            <person name="Zhang J."/>
            <person name="Yu X."/>
            <person name="Xie Z."/>
            <person name="Ding L."/>
            <person name="Guan P."/>
            <person name="Tang J."/>
            <person name="Liang Y."/>
            <person name="Wang S."/>
            <person name="Deng Q."/>
            <person name="Li S."/>
            <person name="Zhu J."/>
            <person name="Wang L."/>
            <person name="Liu H."/>
            <person name="Li P."/>
        </authorList>
    </citation>
    <scope>NUCLEOTIDE SEQUENCE [LARGE SCALE GENOMIC DNA]</scope>
    <source>
        <strain evidence="3">AG-1 IA</strain>
    </source>
</reference>
<dbReference type="InterPro" id="IPR013905">
    <property type="entry name" value="Lgl_C_dom"/>
</dbReference>
<feature type="domain" description="Lethal giant larvae (Lgl)-like C-terminal" evidence="1">
    <location>
        <begin position="2"/>
        <end position="160"/>
    </location>
</feature>
<sequence>MAIGYEDCSIVILDLRGPTVLARHEPHIEQGKRSAQDGPVRSFRWSQCIISEEEEPGIHLICITESGLTRVFTLSPPNRSLNWSLRGQSKTTKHTSLAHPIFNSVVDLESGHVCEPTPEGLQRITDRSGLRYYGPSIWIAANQTRLRTFAGVLGKEIAHVDRKPGKEVICIDVVEKRGCDSGV</sequence>
<dbReference type="STRING" id="983506.L8WIH7"/>
<comment type="caution">
    <text evidence="2">The sequence shown here is derived from an EMBL/GenBank/DDBJ whole genome shotgun (WGS) entry which is preliminary data.</text>
</comment>
<dbReference type="Pfam" id="PF08596">
    <property type="entry name" value="Lgl_C"/>
    <property type="match status" value="1"/>
</dbReference>
<dbReference type="HOGENOM" id="CLU_1476098_0_0_1"/>
<evidence type="ECO:0000313" key="3">
    <source>
        <dbReference type="Proteomes" id="UP000011668"/>
    </source>
</evidence>
<evidence type="ECO:0000259" key="1">
    <source>
        <dbReference type="Pfam" id="PF08596"/>
    </source>
</evidence>
<dbReference type="AlphaFoldDB" id="L8WIH7"/>
<protein>
    <recommendedName>
        <fullName evidence="1">Lethal giant larvae (Lgl)-like C-terminal domain-containing protein</fullName>
    </recommendedName>
</protein>
<gene>
    <name evidence="2" type="ORF">AG1IA_07954</name>
</gene>
<organism evidence="2 3">
    <name type="scientific">Thanatephorus cucumeris (strain AG1-IA)</name>
    <name type="common">Rice sheath blight fungus</name>
    <name type="synonym">Rhizoctonia solani</name>
    <dbReference type="NCBI Taxonomy" id="983506"/>
    <lineage>
        <taxon>Eukaryota</taxon>
        <taxon>Fungi</taxon>
        <taxon>Dikarya</taxon>
        <taxon>Basidiomycota</taxon>
        <taxon>Agaricomycotina</taxon>
        <taxon>Agaricomycetes</taxon>
        <taxon>Cantharellales</taxon>
        <taxon>Ceratobasidiaceae</taxon>
        <taxon>Rhizoctonia</taxon>
        <taxon>Rhizoctonia solani AG-1</taxon>
    </lineage>
</organism>
<dbReference type="OrthoDB" id="19944at2759"/>
<evidence type="ECO:0000313" key="2">
    <source>
        <dbReference type="EMBL" id="ELU38021.1"/>
    </source>
</evidence>
<dbReference type="InterPro" id="IPR036322">
    <property type="entry name" value="WD40_repeat_dom_sf"/>
</dbReference>
<accession>L8WIH7</accession>
<name>L8WIH7_THACA</name>
<dbReference type="SUPFAM" id="SSF50978">
    <property type="entry name" value="WD40 repeat-like"/>
    <property type="match status" value="1"/>
</dbReference>